<dbReference type="EMBL" id="ML178836">
    <property type="protein sequence ID" value="TFK98906.1"/>
    <property type="molecule type" value="Genomic_DNA"/>
</dbReference>
<name>A0A5C3QBH3_9AGAR</name>
<dbReference type="Proteomes" id="UP000305067">
    <property type="component" value="Unassembled WGS sequence"/>
</dbReference>
<accession>A0A5C3QBH3</accession>
<keyword evidence="3" id="KW-1185">Reference proteome</keyword>
<proteinExistence type="predicted"/>
<evidence type="ECO:0000256" key="1">
    <source>
        <dbReference type="SAM" id="SignalP"/>
    </source>
</evidence>
<dbReference type="OrthoDB" id="5985073at2759"/>
<protein>
    <submittedName>
        <fullName evidence="2">Uncharacterized protein</fullName>
    </submittedName>
</protein>
<sequence>MLSSAGIALVTLTTTAVLAVAQGCTSNTNAHFNLQAVYTKAPPEGPTSVHLQILHVQTVPRQSWQVLTAGSSSSYTSEFMTNGVLSGTLPSNPMQRTTGIPLAVGETPTFQSLYPYPIGWAGYCLVTTGATSQLAVSGQTDQWALCSNSTAGGRLDVVYSPTSNHPHYNIATCNSVSIELIP</sequence>
<evidence type="ECO:0000313" key="3">
    <source>
        <dbReference type="Proteomes" id="UP000305067"/>
    </source>
</evidence>
<feature type="chain" id="PRO_5023019808" evidence="1">
    <location>
        <begin position="22"/>
        <end position="182"/>
    </location>
</feature>
<organism evidence="2 3">
    <name type="scientific">Pterulicium gracile</name>
    <dbReference type="NCBI Taxonomy" id="1884261"/>
    <lineage>
        <taxon>Eukaryota</taxon>
        <taxon>Fungi</taxon>
        <taxon>Dikarya</taxon>
        <taxon>Basidiomycota</taxon>
        <taxon>Agaricomycotina</taxon>
        <taxon>Agaricomycetes</taxon>
        <taxon>Agaricomycetidae</taxon>
        <taxon>Agaricales</taxon>
        <taxon>Pleurotineae</taxon>
        <taxon>Pterulaceae</taxon>
        <taxon>Pterulicium</taxon>
    </lineage>
</organism>
<evidence type="ECO:0000313" key="2">
    <source>
        <dbReference type="EMBL" id="TFK98906.1"/>
    </source>
</evidence>
<gene>
    <name evidence="2" type="ORF">BDV98DRAFT_571934</name>
</gene>
<feature type="signal peptide" evidence="1">
    <location>
        <begin position="1"/>
        <end position="21"/>
    </location>
</feature>
<reference evidence="2 3" key="1">
    <citation type="journal article" date="2019" name="Nat. Ecol. Evol.">
        <title>Megaphylogeny resolves global patterns of mushroom evolution.</title>
        <authorList>
            <person name="Varga T."/>
            <person name="Krizsan K."/>
            <person name="Foldi C."/>
            <person name="Dima B."/>
            <person name="Sanchez-Garcia M."/>
            <person name="Sanchez-Ramirez S."/>
            <person name="Szollosi G.J."/>
            <person name="Szarkandi J.G."/>
            <person name="Papp V."/>
            <person name="Albert L."/>
            <person name="Andreopoulos W."/>
            <person name="Angelini C."/>
            <person name="Antonin V."/>
            <person name="Barry K.W."/>
            <person name="Bougher N.L."/>
            <person name="Buchanan P."/>
            <person name="Buyck B."/>
            <person name="Bense V."/>
            <person name="Catcheside P."/>
            <person name="Chovatia M."/>
            <person name="Cooper J."/>
            <person name="Damon W."/>
            <person name="Desjardin D."/>
            <person name="Finy P."/>
            <person name="Geml J."/>
            <person name="Haridas S."/>
            <person name="Hughes K."/>
            <person name="Justo A."/>
            <person name="Karasinski D."/>
            <person name="Kautmanova I."/>
            <person name="Kiss B."/>
            <person name="Kocsube S."/>
            <person name="Kotiranta H."/>
            <person name="LaButti K.M."/>
            <person name="Lechner B.E."/>
            <person name="Liimatainen K."/>
            <person name="Lipzen A."/>
            <person name="Lukacs Z."/>
            <person name="Mihaltcheva S."/>
            <person name="Morgado L.N."/>
            <person name="Niskanen T."/>
            <person name="Noordeloos M.E."/>
            <person name="Ohm R.A."/>
            <person name="Ortiz-Santana B."/>
            <person name="Ovrebo C."/>
            <person name="Racz N."/>
            <person name="Riley R."/>
            <person name="Savchenko A."/>
            <person name="Shiryaev A."/>
            <person name="Soop K."/>
            <person name="Spirin V."/>
            <person name="Szebenyi C."/>
            <person name="Tomsovsky M."/>
            <person name="Tulloss R.E."/>
            <person name="Uehling J."/>
            <person name="Grigoriev I.V."/>
            <person name="Vagvolgyi C."/>
            <person name="Papp T."/>
            <person name="Martin F.M."/>
            <person name="Miettinen O."/>
            <person name="Hibbett D.S."/>
            <person name="Nagy L.G."/>
        </authorList>
    </citation>
    <scope>NUCLEOTIDE SEQUENCE [LARGE SCALE GENOMIC DNA]</scope>
    <source>
        <strain evidence="2 3">CBS 309.79</strain>
    </source>
</reference>
<keyword evidence="1" id="KW-0732">Signal</keyword>
<dbReference type="AlphaFoldDB" id="A0A5C3QBH3"/>